<dbReference type="CDD" id="cd07377">
    <property type="entry name" value="WHTH_GntR"/>
    <property type="match status" value="1"/>
</dbReference>
<dbReference type="InterPro" id="IPR036390">
    <property type="entry name" value="WH_DNA-bd_sf"/>
</dbReference>
<dbReference type="PROSITE" id="PS50949">
    <property type="entry name" value="HTH_GNTR"/>
    <property type="match status" value="1"/>
</dbReference>
<sequence>MSIIQYLEDGKTGNQPLSTNLYTELQEDVLTGKLKPGEKLTEQKICNEYKVSRTPVREALRQLEMDGLIENIPNRGAFVLGLSTQDLEDMFTLRKDYEIQAVRWAIERITEEEMQELEETFEFMEFYTMKNDINKMININTAFHQIIYMATHNRMLKQILSSYQTYLKHCSPSNYYAPSYLNDVLLEHRTIFEAFKAGDIEGGALAMKEHMENGKKRKFK</sequence>
<dbReference type="Pfam" id="PF07729">
    <property type="entry name" value="FCD"/>
    <property type="match status" value="1"/>
</dbReference>
<keyword evidence="2" id="KW-0238">DNA-binding</keyword>
<evidence type="ECO:0000256" key="1">
    <source>
        <dbReference type="ARBA" id="ARBA00023015"/>
    </source>
</evidence>
<keyword evidence="1" id="KW-0805">Transcription regulation</keyword>
<evidence type="ECO:0000313" key="5">
    <source>
        <dbReference type="EMBL" id="NBH61902.1"/>
    </source>
</evidence>
<keyword evidence="6" id="KW-1185">Reference proteome</keyword>
<dbReference type="GO" id="GO:0003677">
    <property type="term" value="F:DNA binding"/>
    <property type="evidence" value="ECO:0007669"/>
    <property type="project" value="UniProtKB-KW"/>
</dbReference>
<name>A0A845QIC0_9FIRM</name>
<dbReference type="InterPro" id="IPR000524">
    <property type="entry name" value="Tscrpt_reg_HTH_GntR"/>
</dbReference>
<evidence type="ECO:0000256" key="3">
    <source>
        <dbReference type="ARBA" id="ARBA00023163"/>
    </source>
</evidence>
<protein>
    <submittedName>
        <fullName evidence="5">GntR family transcriptional regulator</fullName>
    </submittedName>
</protein>
<dbReference type="SMART" id="SM00345">
    <property type="entry name" value="HTH_GNTR"/>
    <property type="match status" value="1"/>
</dbReference>
<dbReference type="SMART" id="SM00895">
    <property type="entry name" value="FCD"/>
    <property type="match status" value="1"/>
</dbReference>
<dbReference type="Proteomes" id="UP000446866">
    <property type="component" value="Unassembled WGS sequence"/>
</dbReference>
<dbReference type="AlphaFoldDB" id="A0A845QIC0"/>
<dbReference type="PRINTS" id="PR00035">
    <property type="entry name" value="HTHGNTR"/>
</dbReference>
<dbReference type="InterPro" id="IPR011711">
    <property type="entry name" value="GntR_C"/>
</dbReference>
<dbReference type="PANTHER" id="PTHR43537:SF5">
    <property type="entry name" value="UXU OPERON TRANSCRIPTIONAL REGULATOR"/>
    <property type="match status" value="1"/>
</dbReference>
<dbReference type="GO" id="GO:0003700">
    <property type="term" value="F:DNA-binding transcription factor activity"/>
    <property type="evidence" value="ECO:0007669"/>
    <property type="project" value="InterPro"/>
</dbReference>
<proteinExistence type="predicted"/>
<evidence type="ECO:0000313" key="6">
    <source>
        <dbReference type="Proteomes" id="UP000446866"/>
    </source>
</evidence>
<evidence type="ECO:0000256" key="2">
    <source>
        <dbReference type="ARBA" id="ARBA00023125"/>
    </source>
</evidence>
<comment type="caution">
    <text evidence="5">The sequence shown here is derived from an EMBL/GenBank/DDBJ whole genome shotgun (WGS) entry which is preliminary data.</text>
</comment>
<dbReference type="Pfam" id="PF00392">
    <property type="entry name" value="GntR"/>
    <property type="match status" value="1"/>
</dbReference>
<dbReference type="SUPFAM" id="SSF48008">
    <property type="entry name" value="GntR ligand-binding domain-like"/>
    <property type="match status" value="1"/>
</dbReference>
<accession>A0A845QIC0</accession>
<gene>
    <name evidence="5" type="ORF">D0435_09585</name>
</gene>
<dbReference type="EMBL" id="QXWK01000017">
    <property type="protein sequence ID" value="NBH61902.1"/>
    <property type="molecule type" value="Genomic_DNA"/>
</dbReference>
<dbReference type="PANTHER" id="PTHR43537">
    <property type="entry name" value="TRANSCRIPTIONAL REGULATOR, GNTR FAMILY"/>
    <property type="match status" value="1"/>
</dbReference>
<dbReference type="RefSeq" id="WP_160202188.1">
    <property type="nucleotide sequence ID" value="NZ_QXWK01000017.1"/>
</dbReference>
<dbReference type="InterPro" id="IPR008920">
    <property type="entry name" value="TF_FadR/GntR_C"/>
</dbReference>
<dbReference type="Gene3D" id="1.10.10.10">
    <property type="entry name" value="Winged helix-like DNA-binding domain superfamily/Winged helix DNA-binding domain"/>
    <property type="match status" value="1"/>
</dbReference>
<keyword evidence="3" id="KW-0804">Transcription</keyword>
<feature type="domain" description="HTH gntR-type" evidence="4">
    <location>
        <begin position="15"/>
        <end position="82"/>
    </location>
</feature>
<dbReference type="SUPFAM" id="SSF46785">
    <property type="entry name" value="Winged helix' DNA-binding domain"/>
    <property type="match status" value="1"/>
</dbReference>
<organism evidence="5 6">
    <name type="scientific">Anaerotruncus colihominis</name>
    <dbReference type="NCBI Taxonomy" id="169435"/>
    <lineage>
        <taxon>Bacteria</taxon>
        <taxon>Bacillati</taxon>
        <taxon>Bacillota</taxon>
        <taxon>Clostridia</taxon>
        <taxon>Eubacteriales</taxon>
        <taxon>Oscillospiraceae</taxon>
        <taxon>Anaerotruncus</taxon>
    </lineage>
</organism>
<reference evidence="5 6" key="1">
    <citation type="submission" date="2018-08" db="EMBL/GenBank/DDBJ databases">
        <title>Murine metabolic-syndrome-specific gut microbial biobank.</title>
        <authorList>
            <person name="Liu C."/>
        </authorList>
    </citation>
    <scope>NUCLEOTIDE SEQUENCE [LARGE SCALE GENOMIC DNA]</scope>
    <source>
        <strain evidence="5 6">28</strain>
    </source>
</reference>
<dbReference type="InterPro" id="IPR036388">
    <property type="entry name" value="WH-like_DNA-bd_sf"/>
</dbReference>
<evidence type="ECO:0000259" key="4">
    <source>
        <dbReference type="PROSITE" id="PS50949"/>
    </source>
</evidence>
<dbReference type="Gene3D" id="1.20.120.530">
    <property type="entry name" value="GntR ligand-binding domain-like"/>
    <property type="match status" value="1"/>
</dbReference>